<keyword evidence="3" id="KW-0862">Zinc</keyword>
<dbReference type="Pfam" id="PF12171">
    <property type="entry name" value="zf-C2H2_jaz"/>
    <property type="match status" value="1"/>
</dbReference>
<sequence length="301" mass="33367">MLNSIYIALEMTDVAEARRCFGCRVIFETDDEFWHHILNVDCSSSISSPSLGKDVSLPCSSQDDNRPLKSTPSDDLCFCSLCDKWFVSKQQFLEHFSSAEHGQKSKLAAKARFSSDVNTGSENVQSHLFCDACQITLLSAQAKEAHLAGKKHNKMCNRQSSSVNTQGNSHVTVKKGHTNNQEVLERLVGDYGQLSSTSSDNSHSSDKNTSHVVPQFCTDDENDIIRLLRRLCLTQILSLLLSVSEDSSVHVEGGCNKVQSKYSLKEKDLLELTRAVCKEELRAILPQSLQHVISQTKNAGD</sequence>
<dbReference type="SMART" id="SM00451">
    <property type="entry name" value="ZnF_U1"/>
    <property type="match status" value="2"/>
</dbReference>
<keyword evidence="2" id="KW-0863">Zinc-finger</keyword>
<evidence type="ECO:0000259" key="4">
    <source>
        <dbReference type="PROSITE" id="PS00028"/>
    </source>
</evidence>
<organism evidence="5 6">
    <name type="scientific">Schistosoma margrebowiei</name>
    <dbReference type="NCBI Taxonomy" id="48269"/>
    <lineage>
        <taxon>Eukaryota</taxon>
        <taxon>Metazoa</taxon>
        <taxon>Spiralia</taxon>
        <taxon>Lophotrochozoa</taxon>
        <taxon>Platyhelminthes</taxon>
        <taxon>Trematoda</taxon>
        <taxon>Digenea</taxon>
        <taxon>Strigeidida</taxon>
        <taxon>Schistosomatoidea</taxon>
        <taxon>Schistosomatidae</taxon>
        <taxon>Schistosoma</taxon>
    </lineage>
</organism>
<keyword evidence="1" id="KW-0479">Metal-binding</keyword>
<evidence type="ECO:0000313" key="5">
    <source>
        <dbReference type="Proteomes" id="UP000050790"/>
    </source>
</evidence>
<evidence type="ECO:0000256" key="3">
    <source>
        <dbReference type="ARBA" id="ARBA00022833"/>
    </source>
</evidence>
<dbReference type="Pfam" id="PF12874">
    <property type="entry name" value="zf-met"/>
    <property type="match status" value="1"/>
</dbReference>
<dbReference type="Proteomes" id="UP000050790">
    <property type="component" value="Unassembled WGS sequence"/>
</dbReference>
<dbReference type="InterPro" id="IPR022755">
    <property type="entry name" value="Znf_C2H2_jaz"/>
</dbReference>
<name>A0AA84ZLK4_9TREM</name>
<evidence type="ECO:0000313" key="6">
    <source>
        <dbReference type="WBParaSite" id="SMRG1_36010.3"/>
    </source>
</evidence>
<accession>A0AA84ZLK4</accession>
<dbReference type="PROSITE" id="PS00028">
    <property type="entry name" value="ZINC_FINGER_C2H2_1"/>
    <property type="match status" value="1"/>
</dbReference>
<dbReference type="WBParaSite" id="SMRG1_36010.3">
    <property type="protein sequence ID" value="SMRG1_36010.3"/>
    <property type="gene ID" value="SMRG1_36010"/>
</dbReference>
<feature type="domain" description="C2H2-type" evidence="4">
    <location>
        <begin position="77"/>
        <end position="101"/>
    </location>
</feature>
<dbReference type="Gene3D" id="3.30.160.60">
    <property type="entry name" value="Classic Zinc Finger"/>
    <property type="match status" value="2"/>
</dbReference>
<dbReference type="SUPFAM" id="SSF57667">
    <property type="entry name" value="beta-beta-alpha zinc fingers"/>
    <property type="match status" value="2"/>
</dbReference>
<dbReference type="InterPro" id="IPR003604">
    <property type="entry name" value="Matrin/U1-like-C_Znf_C2H2"/>
</dbReference>
<reference evidence="6" key="1">
    <citation type="submission" date="2023-11" db="UniProtKB">
        <authorList>
            <consortium name="WormBaseParasite"/>
        </authorList>
    </citation>
    <scope>IDENTIFICATION</scope>
</reference>
<dbReference type="GO" id="GO:0008270">
    <property type="term" value="F:zinc ion binding"/>
    <property type="evidence" value="ECO:0007669"/>
    <property type="project" value="UniProtKB-KW"/>
</dbReference>
<proteinExistence type="predicted"/>
<evidence type="ECO:0000256" key="1">
    <source>
        <dbReference type="ARBA" id="ARBA00022723"/>
    </source>
</evidence>
<evidence type="ECO:0000256" key="2">
    <source>
        <dbReference type="ARBA" id="ARBA00022771"/>
    </source>
</evidence>
<protein>
    <submittedName>
        <fullName evidence="6">C2H2-type domain-containing protein</fullName>
    </submittedName>
</protein>
<dbReference type="SMART" id="SM00355">
    <property type="entry name" value="ZnF_C2H2"/>
    <property type="match status" value="2"/>
</dbReference>
<dbReference type="InterPro" id="IPR013087">
    <property type="entry name" value="Znf_C2H2_type"/>
</dbReference>
<dbReference type="GO" id="GO:0003676">
    <property type="term" value="F:nucleic acid binding"/>
    <property type="evidence" value="ECO:0007669"/>
    <property type="project" value="InterPro"/>
</dbReference>
<dbReference type="AlphaFoldDB" id="A0AA84ZLK4"/>
<dbReference type="InterPro" id="IPR036236">
    <property type="entry name" value="Znf_C2H2_sf"/>
</dbReference>